<gene>
    <name evidence="1" type="ORF">M441DRAFT_56216</name>
</gene>
<dbReference type="Proteomes" id="UP000240493">
    <property type="component" value="Unassembled WGS sequence"/>
</dbReference>
<protein>
    <submittedName>
        <fullName evidence="1">Uncharacterized protein</fullName>
    </submittedName>
</protein>
<name>A0A2T3ZEH6_TRIA4</name>
<dbReference type="EMBL" id="KZ679259">
    <property type="protein sequence ID" value="PTB43180.1"/>
    <property type="molecule type" value="Genomic_DNA"/>
</dbReference>
<dbReference type="AlphaFoldDB" id="A0A2T3ZEH6"/>
<accession>A0A2T3ZEH6</accession>
<evidence type="ECO:0000313" key="2">
    <source>
        <dbReference type="Proteomes" id="UP000240493"/>
    </source>
</evidence>
<organism evidence="1 2">
    <name type="scientific">Trichoderma asperellum (strain ATCC 204424 / CBS 433.97 / NBRC 101777)</name>
    <dbReference type="NCBI Taxonomy" id="1042311"/>
    <lineage>
        <taxon>Eukaryota</taxon>
        <taxon>Fungi</taxon>
        <taxon>Dikarya</taxon>
        <taxon>Ascomycota</taxon>
        <taxon>Pezizomycotina</taxon>
        <taxon>Sordariomycetes</taxon>
        <taxon>Hypocreomycetidae</taxon>
        <taxon>Hypocreales</taxon>
        <taxon>Hypocreaceae</taxon>
        <taxon>Trichoderma</taxon>
    </lineage>
</organism>
<reference evidence="1 2" key="1">
    <citation type="submission" date="2016-07" db="EMBL/GenBank/DDBJ databases">
        <title>Multiple horizontal gene transfer events from other fungi enriched the ability of initially mycotrophic Trichoderma (Ascomycota) to feed on dead plant biomass.</title>
        <authorList>
            <consortium name="DOE Joint Genome Institute"/>
            <person name="Aerts A."/>
            <person name="Atanasova L."/>
            <person name="Chenthamara K."/>
            <person name="Zhang J."/>
            <person name="Grujic M."/>
            <person name="Henrissat B."/>
            <person name="Kuo A."/>
            <person name="Salamov A."/>
            <person name="Lipzen A."/>
            <person name="Labutti K."/>
            <person name="Barry K."/>
            <person name="Miao Y."/>
            <person name="Rahimi M.J."/>
            <person name="Shen Q."/>
            <person name="Grigoriev I.V."/>
            <person name="Kubicek C.P."/>
            <person name="Druzhinina I.S."/>
        </authorList>
    </citation>
    <scope>NUCLEOTIDE SEQUENCE [LARGE SCALE GENOMIC DNA]</scope>
    <source>
        <strain evidence="1 2">CBS 433.97</strain>
    </source>
</reference>
<keyword evidence="2" id="KW-1185">Reference proteome</keyword>
<evidence type="ECO:0000313" key="1">
    <source>
        <dbReference type="EMBL" id="PTB43180.1"/>
    </source>
</evidence>
<sequence length="51" mass="5818">MPFVGEVEACLAWGQEARREKTERQEKGRIAGGWLDESCCDGMSWLRSTKQ</sequence>
<proteinExistence type="predicted"/>